<dbReference type="GO" id="GO:0000976">
    <property type="term" value="F:transcription cis-regulatory region binding"/>
    <property type="evidence" value="ECO:0007669"/>
    <property type="project" value="TreeGrafter"/>
</dbReference>
<evidence type="ECO:0000256" key="4">
    <source>
        <dbReference type="PROSITE-ProRule" id="PRU00335"/>
    </source>
</evidence>
<dbReference type="SUPFAM" id="SSF48498">
    <property type="entry name" value="Tetracyclin repressor-like, C-terminal domain"/>
    <property type="match status" value="1"/>
</dbReference>
<dbReference type="InterPro" id="IPR036271">
    <property type="entry name" value="Tet_transcr_reg_TetR-rel_C_sf"/>
</dbReference>
<feature type="compositionally biased region" description="Basic residues" evidence="5">
    <location>
        <begin position="27"/>
        <end position="38"/>
    </location>
</feature>
<reference evidence="8" key="1">
    <citation type="submission" date="2015-11" db="EMBL/GenBank/DDBJ databases">
        <authorList>
            <person name="Varghese N."/>
        </authorList>
    </citation>
    <scope>NUCLEOTIDE SEQUENCE [LARGE SCALE GENOMIC DNA]</scope>
    <source>
        <strain evidence="8">DSM 45899</strain>
    </source>
</reference>
<feature type="DNA-binding region" description="H-T-H motif" evidence="4">
    <location>
        <begin position="60"/>
        <end position="79"/>
    </location>
</feature>
<dbReference type="InterPro" id="IPR001647">
    <property type="entry name" value="HTH_TetR"/>
</dbReference>
<dbReference type="PANTHER" id="PTHR30055">
    <property type="entry name" value="HTH-TYPE TRANSCRIPTIONAL REGULATOR RUTR"/>
    <property type="match status" value="1"/>
</dbReference>
<dbReference type="SUPFAM" id="SSF46689">
    <property type="entry name" value="Homeodomain-like"/>
    <property type="match status" value="1"/>
</dbReference>
<dbReference type="InterPro" id="IPR009057">
    <property type="entry name" value="Homeodomain-like_sf"/>
</dbReference>
<keyword evidence="3" id="KW-0804">Transcription</keyword>
<evidence type="ECO:0000256" key="2">
    <source>
        <dbReference type="ARBA" id="ARBA00023125"/>
    </source>
</evidence>
<sequence>MPEHTQHGTATPIAPRPARDDQEVGKRRGTGRTRRGRQTRSQLVDAARTVFERDGFLHARVADICDLAGFSHGSFYTYFVSKEEIFREVVDSVELDLLSPEPSTSTADPVERIRAANRHYLETYATSAKIMHVIQQVATFDEDVHKIRLQRHEVFARSIERRVASMQDAGIADRTVDPAYAAQALGGMVAYFADLLFNTDNSAGFTLDNAVEQLTILWANALGVRASD</sequence>
<evidence type="ECO:0000256" key="3">
    <source>
        <dbReference type="ARBA" id="ARBA00023163"/>
    </source>
</evidence>
<dbReference type="GO" id="GO:0003700">
    <property type="term" value="F:DNA-binding transcription factor activity"/>
    <property type="evidence" value="ECO:0007669"/>
    <property type="project" value="TreeGrafter"/>
</dbReference>
<feature type="compositionally biased region" description="Basic and acidic residues" evidence="5">
    <location>
        <begin position="17"/>
        <end position="26"/>
    </location>
</feature>
<keyword evidence="1" id="KW-0805">Transcription regulation</keyword>
<dbReference type="InterPro" id="IPR050109">
    <property type="entry name" value="HTH-type_TetR-like_transc_reg"/>
</dbReference>
<dbReference type="AlphaFoldDB" id="A0A0S4QQB1"/>
<gene>
    <name evidence="7" type="ORF">Ga0074812_11293</name>
</gene>
<evidence type="ECO:0000259" key="6">
    <source>
        <dbReference type="PROSITE" id="PS50977"/>
    </source>
</evidence>
<evidence type="ECO:0000313" key="8">
    <source>
        <dbReference type="Proteomes" id="UP000198802"/>
    </source>
</evidence>
<dbReference type="Pfam" id="PF00440">
    <property type="entry name" value="TetR_N"/>
    <property type="match status" value="1"/>
</dbReference>
<name>A0A0S4QQB1_9ACTN</name>
<proteinExistence type="predicted"/>
<dbReference type="Gene3D" id="1.10.357.10">
    <property type="entry name" value="Tetracycline Repressor, domain 2"/>
    <property type="match status" value="1"/>
</dbReference>
<feature type="domain" description="HTH tetR-type" evidence="6">
    <location>
        <begin position="37"/>
        <end position="97"/>
    </location>
</feature>
<accession>A0A0S4QQB1</accession>
<organism evidence="7 8">
    <name type="scientific">Parafrankia irregularis</name>
    <dbReference type="NCBI Taxonomy" id="795642"/>
    <lineage>
        <taxon>Bacteria</taxon>
        <taxon>Bacillati</taxon>
        <taxon>Actinomycetota</taxon>
        <taxon>Actinomycetes</taxon>
        <taxon>Frankiales</taxon>
        <taxon>Frankiaceae</taxon>
        <taxon>Parafrankia</taxon>
    </lineage>
</organism>
<protein>
    <submittedName>
        <fullName evidence="7">DNA-binding transcriptional regulator, AcrR family</fullName>
    </submittedName>
</protein>
<evidence type="ECO:0000256" key="1">
    <source>
        <dbReference type="ARBA" id="ARBA00023015"/>
    </source>
</evidence>
<keyword evidence="8" id="KW-1185">Reference proteome</keyword>
<dbReference type="PANTHER" id="PTHR30055:SF234">
    <property type="entry name" value="HTH-TYPE TRANSCRIPTIONAL REGULATOR BETI"/>
    <property type="match status" value="1"/>
</dbReference>
<dbReference type="Gene3D" id="1.10.10.60">
    <property type="entry name" value="Homeodomain-like"/>
    <property type="match status" value="1"/>
</dbReference>
<keyword evidence="2 4" id="KW-0238">DNA-binding</keyword>
<evidence type="ECO:0000313" key="7">
    <source>
        <dbReference type="EMBL" id="CUU57433.1"/>
    </source>
</evidence>
<feature type="region of interest" description="Disordered" evidence="5">
    <location>
        <begin position="1"/>
        <end position="41"/>
    </location>
</feature>
<dbReference type="Proteomes" id="UP000198802">
    <property type="component" value="Unassembled WGS sequence"/>
</dbReference>
<dbReference type="PROSITE" id="PS50977">
    <property type="entry name" value="HTH_TETR_2"/>
    <property type="match status" value="1"/>
</dbReference>
<dbReference type="EMBL" id="FAOZ01000012">
    <property type="protein sequence ID" value="CUU57433.1"/>
    <property type="molecule type" value="Genomic_DNA"/>
</dbReference>
<evidence type="ECO:0000256" key="5">
    <source>
        <dbReference type="SAM" id="MobiDB-lite"/>
    </source>
</evidence>
<dbReference type="RefSeq" id="WP_054566223.1">
    <property type="nucleotide sequence ID" value="NZ_FAOZ01000012.1"/>
</dbReference>
<dbReference type="PRINTS" id="PR00455">
    <property type="entry name" value="HTHTETR"/>
</dbReference>